<evidence type="ECO:0000313" key="3">
    <source>
        <dbReference type="Proteomes" id="UP000600247"/>
    </source>
</evidence>
<evidence type="ECO:0000313" key="2">
    <source>
        <dbReference type="EMBL" id="GGG70164.1"/>
    </source>
</evidence>
<sequence>MNRPGKNAIIFIIRIKIIYHVKSRLNRGFFYFMYTAVTLGSVLQLVVAKRAEIVIDKAIFGIIYFSCIQNM</sequence>
<keyword evidence="1" id="KW-0472">Membrane</keyword>
<organism evidence="2 3">
    <name type="scientific">Paenibacillus radicis</name>
    <name type="common">ex Gao et al. 2016</name>
    <dbReference type="NCBI Taxonomy" id="1737354"/>
    <lineage>
        <taxon>Bacteria</taxon>
        <taxon>Bacillati</taxon>
        <taxon>Bacillota</taxon>
        <taxon>Bacilli</taxon>
        <taxon>Bacillales</taxon>
        <taxon>Paenibacillaceae</taxon>
        <taxon>Paenibacillus</taxon>
    </lineage>
</organism>
<reference evidence="2 3" key="1">
    <citation type="journal article" date="2014" name="Int. J. Syst. Evol. Microbiol.">
        <title>Complete genome sequence of Corynebacterium casei LMG S-19264T (=DSM 44701T), isolated from a smear-ripened cheese.</title>
        <authorList>
            <consortium name="US DOE Joint Genome Institute (JGI-PGF)"/>
            <person name="Walter F."/>
            <person name="Albersmeier A."/>
            <person name="Kalinowski J."/>
            <person name="Ruckert C."/>
        </authorList>
    </citation>
    <scope>NUCLEOTIDE SEQUENCE [LARGE SCALE GENOMIC DNA]</scope>
    <source>
        <strain evidence="2 3">CGMCC 1.15286</strain>
    </source>
</reference>
<dbReference type="Proteomes" id="UP000600247">
    <property type="component" value="Unassembled WGS sequence"/>
</dbReference>
<keyword evidence="1" id="KW-1133">Transmembrane helix</keyword>
<dbReference type="EMBL" id="BMHY01000004">
    <property type="protein sequence ID" value="GGG70164.1"/>
    <property type="molecule type" value="Genomic_DNA"/>
</dbReference>
<evidence type="ECO:0000256" key="1">
    <source>
        <dbReference type="SAM" id="Phobius"/>
    </source>
</evidence>
<dbReference type="AlphaFoldDB" id="A0A917H7M5"/>
<accession>A0A917H7M5</accession>
<name>A0A917H7M5_9BACL</name>
<feature type="transmembrane region" description="Helical" evidence="1">
    <location>
        <begin position="29"/>
        <end position="48"/>
    </location>
</feature>
<proteinExistence type="predicted"/>
<gene>
    <name evidence="2" type="ORF">GCM10010918_26820</name>
</gene>
<comment type="caution">
    <text evidence="2">The sequence shown here is derived from an EMBL/GenBank/DDBJ whole genome shotgun (WGS) entry which is preliminary data.</text>
</comment>
<keyword evidence="1" id="KW-0812">Transmembrane</keyword>
<protein>
    <submittedName>
        <fullName evidence="2">Uncharacterized protein</fullName>
    </submittedName>
</protein>
<keyword evidence="3" id="KW-1185">Reference proteome</keyword>